<dbReference type="EMBL" id="CM056814">
    <property type="protein sequence ID" value="KAJ8626316.1"/>
    <property type="molecule type" value="Genomic_DNA"/>
</dbReference>
<proteinExistence type="predicted"/>
<gene>
    <name evidence="1" type="ORF">MRB53_019623</name>
</gene>
<reference evidence="1 2" key="1">
    <citation type="journal article" date="2022" name="Hortic Res">
        <title>A haplotype resolved chromosomal level avocado genome allows analysis of novel avocado genes.</title>
        <authorList>
            <person name="Nath O."/>
            <person name="Fletcher S.J."/>
            <person name="Hayward A."/>
            <person name="Shaw L.M."/>
            <person name="Masouleh A.K."/>
            <person name="Furtado A."/>
            <person name="Henry R.J."/>
            <person name="Mitter N."/>
        </authorList>
    </citation>
    <scope>NUCLEOTIDE SEQUENCE [LARGE SCALE GENOMIC DNA]</scope>
    <source>
        <strain evidence="2">cv. Hass</strain>
    </source>
</reference>
<organism evidence="1 2">
    <name type="scientific">Persea americana</name>
    <name type="common">Avocado</name>
    <dbReference type="NCBI Taxonomy" id="3435"/>
    <lineage>
        <taxon>Eukaryota</taxon>
        <taxon>Viridiplantae</taxon>
        <taxon>Streptophyta</taxon>
        <taxon>Embryophyta</taxon>
        <taxon>Tracheophyta</taxon>
        <taxon>Spermatophyta</taxon>
        <taxon>Magnoliopsida</taxon>
        <taxon>Magnoliidae</taxon>
        <taxon>Laurales</taxon>
        <taxon>Lauraceae</taxon>
        <taxon>Persea</taxon>
    </lineage>
</organism>
<sequence length="200" mass="21967">MCFLRTLWPEDVVRHIISIPLGTSDLLCWKEEPAGTCCFKTQYKHLLPRHIGPALPCPGQLSGNLMSPKSLKYSVGGSGSTQAVSPDWWLPPPPGWLKLNFAGSFHGTSGKAGIGGLIWDSMGKLNMAQIAETPPKHPLEAELLALQQGLFHVNELDAPAIQIEGDWLAFVTNVQNSTTVAWDLMLTWQRTMDLLPKLDT</sequence>
<protein>
    <submittedName>
        <fullName evidence="1">Uncharacterized protein</fullName>
    </submittedName>
</protein>
<dbReference type="Proteomes" id="UP001234297">
    <property type="component" value="Chromosome 6"/>
</dbReference>
<accession>A0ACC2KZK0</accession>
<evidence type="ECO:0000313" key="1">
    <source>
        <dbReference type="EMBL" id="KAJ8626316.1"/>
    </source>
</evidence>
<evidence type="ECO:0000313" key="2">
    <source>
        <dbReference type="Proteomes" id="UP001234297"/>
    </source>
</evidence>
<comment type="caution">
    <text evidence="1">The sequence shown here is derived from an EMBL/GenBank/DDBJ whole genome shotgun (WGS) entry which is preliminary data.</text>
</comment>
<name>A0ACC2KZK0_PERAE</name>
<keyword evidence="2" id="KW-1185">Reference proteome</keyword>